<dbReference type="OrthoDB" id="9816309at2"/>
<dbReference type="GO" id="GO:0004673">
    <property type="term" value="F:protein histidine kinase activity"/>
    <property type="evidence" value="ECO:0007669"/>
    <property type="project" value="UniProtKB-EC"/>
</dbReference>
<organism evidence="10 11">
    <name type="scientific">Antarctobacter heliothermus</name>
    <dbReference type="NCBI Taxonomy" id="74033"/>
    <lineage>
        <taxon>Bacteria</taxon>
        <taxon>Pseudomonadati</taxon>
        <taxon>Pseudomonadota</taxon>
        <taxon>Alphaproteobacteria</taxon>
        <taxon>Rhodobacterales</taxon>
        <taxon>Roseobacteraceae</taxon>
        <taxon>Antarctobacter</taxon>
    </lineage>
</organism>
<dbReference type="SUPFAM" id="SSF55874">
    <property type="entry name" value="ATPase domain of HSP90 chaperone/DNA topoisomerase II/histidine kinase"/>
    <property type="match status" value="1"/>
</dbReference>
<dbReference type="Pfam" id="PF07536">
    <property type="entry name" value="HWE_HK"/>
    <property type="match status" value="1"/>
</dbReference>
<dbReference type="PANTHER" id="PTHR41523:SF8">
    <property type="entry name" value="ETHYLENE RESPONSE SENSOR PROTEIN"/>
    <property type="match status" value="1"/>
</dbReference>
<evidence type="ECO:0000256" key="2">
    <source>
        <dbReference type="ARBA" id="ARBA00012438"/>
    </source>
</evidence>
<evidence type="ECO:0000256" key="6">
    <source>
        <dbReference type="ARBA" id="ARBA00022777"/>
    </source>
</evidence>
<comment type="catalytic activity">
    <reaction evidence="1">
        <text>ATP + protein L-histidine = ADP + protein N-phospho-L-histidine.</text>
        <dbReference type="EC" id="2.7.13.3"/>
    </reaction>
</comment>
<keyword evidence="5" id="KW-0547">Nucleotide-binding</keyword>
<keyword evidence="7" id="KW-0067">ATP-binding</keyword>
<accession>A0A222DYK1</accession>
<keyword evidence="3" id="KW-0597">Phosphoprotein</keyword>
<evidence type="ECO:0000313" key="10">
    <source>
        <dbReference type="EMBL" id="ASP18778.1"/>
    </source>
</evidence>
<dbReference type="EC" id="2.7.13.3" evidence="2"/>
<sequence>MKDIPAIDLKGDAHMHDGQLGDAERLKALARTGVMDGPGPGAHQRAARIAARLLDVPVSLVSFVDDTRQYFSAHVGLEGDVARESGSGLSHSLCQYVVKSQEPLIVTDAPKDPRVCNNGAVRDLGVVAYLGVPIRSPDGHVLGSFCVIDRKPRDWCEDDVEHMLDMAAMIESDIRLRETLEERDIILQEMSHRVRNLFTIINSMLRMERRTHDTADALAESMGARLKSLSDAHEMIVPVVNARRSTGTTTTLDALTRKLLAPHGAENETHITISGEHVPIGAKAAVYLTLALHELATNAAKYGGLSADGGRLSISWRQTDDDIVEVSWEETGFERKTNAEPRTGFGARLLSIAIEGQLAGQIKTQAGPDRFQRKLRIPLQRLQS</sequence>
<dbReference type="SMART" id="SM00065">
    <property type="entry name" value="GAF"/>
    <property type="match status" value="1"/>
</dbReference>
<evidence type="ECO:0000313" key="11">
    <source>
        <dbReference type="Proteomes" id="UP000203589"/>
    </source>
</evidence>
<dbReference type="PANTHER" id="PTHR41523">
    <property type="entry name" value="TWO-COMPONENT SYSTEM SENSOR PROTEIN"/>
    <property type="match status" value="1"/>
</dbReference>
<dbReference type="EMBL" id="CP022540">
    <property type="protein sequence ID" value="ASP18778.1"/>
    <property type="molecule type" value="Genomic_DNA"/>
</dbReference>
<dbReference type="Proteomes" id="UP000203589">
    <property type="component" value="Chromosome"/>
</dbReference>
<dbReference type="SUPFAM" id="SSF55781">
    <property type="entry name" value="GAF domain-like"/>
    <property type="match status" value="1"/>
</dbReference>
<evidence type="ECO:0000256" key="1">
    <source>
        <dbReference type="ARBA" id="ARBA00000085"/>
    </source>
</evidence>
<dbReference type="KEGG" id="aht:ANTHELSMS3_00052"/>
<keyword evidence="11" id="KW-1185">Reference proteome</keyword>
<keyword evidence="4 10" id="KW-0808">Transferase</keyword>
<proteinExistence type="predicted"/>
<dbReference type="InterPro" id="IPR011102">
    <property type="entry name" value="Sig_transdc_His_kinase_HWE"/>
</dbReference>
<dbReference type="InterPro" id="IPR036890">
    <property type="entry name" value="HATPase_C_sf"/>
</dbReference>
<evidence type="ECO:0000256" key="5">
    <source>
        <dbReference type="ARBA" id="ARBA00022741"/>
    </source>
</evidence>
<keyword evidence="6 10" id="KW-0418">Kinase</keyword>
<dbReference type="InterPro" id="IPR029016">
    <property type="entry name" value="GAF-like_dom_sf"/>
</dbReference>
<feature type="domain" description="Signal transduction histidine kinase HWE region" evidence="9">
    <location>
        <begin position="189"/>
        <end position="277"/>
    </location>
</feature>
<evidence type="ECO:0000259" key="9">
    <source>
        <dbReference type="SMART" id="SM00911"/>
    </source>
</evidence>
<name>A0A222DYK1_9RHOB</name>
<dbReference type="Pfam" id="PF01590">
    <property type="entry name" value="GAF"/>
    <property type="match status" value="1"/>
</dbReference>
<gene>
    <name evidence="10" type="ORF">ANTHELSMS3_00052</name>
</gene>
<reference evidence="10 11" key="1">
    <citation type="submission" date="2017-07" db="EMBL/GenBank/DDBJ databases">
        <title>Genome Sequence of Antarctobacter heliothermus Strain SMS3 Isolated from a culture of the Diatom Skeletonema marinoi.</title>
        <authorList>
            <person name="Topel M."/>
            <person name="Pinder M.I.M."/>
            <person name="Johansson O.N."/>
            <person name="Kourtchenko O."/>
            <person name="Godhe A."/>
            <person name="Clarke A.K."/>
        </authorList>
    </citation>
    <scope>NUCLEOTIDE SEQUENCE [LARGE SCALE GENOMIC DNA]</scope>
    <source>
        <strain evidence="10 11">SMS3</strain>
    </source>
</reference>
<dbReference type="SMART" id="SM00911">
    <property type="entry name" value="HWE_HK"/>
    <property type="match status" value="1"/>
</dbReference>
<dbReference type="InterPro" id="IPR003018">
    <property type="entry name" value="GAF"/>
</dbReference>
<evidence type="ECO:0000259" key="8">
    <source>
        <dbReference type="SMART" id="SM00065"/>
    </source>
</evidence>
<dbReference type="RefSeq" id="WP_094033123.1">
    <property type="nucleotide sequence ID" value="NZ_CP022540.1"/>
</dbReference>
<evidence type="ECO:0000256" key="3">
    <source>
        <dbReference type="ARBA" id="ARBA00022553"/>
    </source>
</evidence>
<protein>
    <recommendedName>
        <fullName evidence="2">histidine kinase</fullName>
        <ecNumber evidence="2">2.7.13.3</ecNumber>
    </recommendedName>
</protein>
<feature type="domain" description="GAF" evidence="8">
    <location>
        <begin position="38"/>
        <end position="184"/>
    </location>
</feature>
<dbReference type="Gene3D" id="3.30.450.40">
    <property type="match status" value="1"/>
</dbReference>
<dbReference type="AlphaFoldDB" id="A0A222DYK1"/>
<evidence type="ECO:0000256" key="7">
    <source>
        <dbReference type="ARBA" id="ARBA00022840"/>
    </source>
</evidence>
<dbReference type="GO" id="GO:0005524">
    <property type="term" value="F:ATP binding"/>
    <property type="evidence" value="ECO:0007669"/>
    <property type="project" value="UniProtKB-KW"/>
</dbReference>
<dbReference type="Gene3D" id="3.30.565.10">
    <property type="entry name" value="Histidine kinase-like ATPase, C-terminal domain"/>
    <property type="match status" value="1"/>
</dbReference>
<evidence type="ECO:0000256" key="4">
    <source>
        <dbReference type="ARBA" id="ARBA00022679"/>
    </source>
</evidence>